<dbReference type="Pfam" id="PF02170">
    <property type="entry name" value="PAZ"/>
    <property type="match status" value="1"/>
</dbReference>
<dbReference type="SMART" id="SM00950">
    <property type="entry name" value="Piwi"/>
    <property type="match status" value="1"/>
</dbReference>
<dbReference type="CDD" id="cd02846">
    <property type="entry name" value="PAZ_argonaute_like"/>
    <property type="match status" value="1"/>
</dbReference>
<dbReference type="InterPro" id="IPR003165">
    <property type="entry name" value="Piwi"/>
</dbReference>
<reference evidence="2 3" key="1">
    <citation type="journal article" date="2015" name="Genome Biol.">
        <title>Comparative genomics of Steinernema reveals deeply conserved gene regulatory networks.</title>
        <authorList>
            <person name="Dillman A.R."/>
            <person name="Macchietto M."/>
            <person name="Porter C.F."/>
            <person name="Rogers A."/>
            <person name="Williams B."/>
            <person name="Antoshechkin I."/>
            <person name="Lee M.M."/>
            <person name="Goodwin Z."/>
            <person name="Lu X."/>
            <person name="Lewis E.E."/>
            <person name="Goodrich-Blair H."/>
            <person name="Stock S.P."/>
            <person name="Adams B.J."/>
            <person name="Sternberg P.W."/>
            <person name="Mortazavi A."/>
        </authorList>
    </citation>
    <scope>NUCLEOTIDE SEQUENCE [LARGE SCALE GENOMIC DNA]</scope>
    <source>
        <strain evidence="2 3">ALL</strain>
    </source>
</reference>
<evidence type="ECO:0000313" key="2">
    <source>
        <dbReference type="EMBL" id="TKR92456.1"/>
    </source>
</evidence>
<evidence type="ECO:0000313" key="3">
    <source>
        <dbReference type="Proteomes" id="UP000298663"/>
    </source>
</evidence>
<dbReference type="OrthoDB" id="5812648at2759"/>
<dbReference type="Pfam" id="PF02171">
    <property type="entry name" value="Piwi"/>
    <property type="match status" value="1"/>
</dbReference>
<feature type="domain" description="Piwi" evidence="1">
    <location>
        <begin position="538"/>
        <end position="872"/>
    </location>
</feature>
<dbReference type="InterPro" id="IPR036085">
    <property type="entry name" value="PAZ_dom_sf"/>
</dbReference>
<dbReference type="InterPro" id="IPR003100">
    <property type="entry name" value="PAZ_dom"/>
</dbReference>
<accession>A0A4U5P8B2</accession>
<dbReference type="InterPro" id="IPR036397">
    <property type="entry name" value="RNaseH_sf"/>
</dbReference>
<dbReference type="InterPro" id="IPR012337">
    <property type="entry name" value="RNaseH-like_sf"/>
</dbReference>
<dbReference type="GO" id="GO:0003723">
    <property type="term" value="F:RNA binding"/>
    <property type="evidence" value="ECO:0007669"/>
    <property type="project" value="InterPro"/>
</dbReference>
<dbReference type="Gene3D" id="3.40.50.2300">
    <property type="match status" value="1"/>
</dbReference>
<dbReference type="PANTHER" id="PTHR22891">
    <property type="entry name" value="EUKARYOTIC TRANSLATION INITIATION FACTOR 2C"/>
    <property type="match status" value="1"/>
</dbReference>
<dbReference type="Gene3D" id="3.30.420.10">
    <property type="entry name" value="Ribonuclease H-like superfamily/Ribonuclease H"/>
    <property type="match status" value="1"/>
</dbReference>
<proteinExistence type="predicted"/>
<protein>
    <recommendedName>
        <fullName evidence="1">Piwi domain-containing protein</fullName>
    </recommendedName>
</protein>
<sequence length="912" mass="102391">MQQPDEKKPMKPIPLRAMEGSESVQVGRLNVQVNGYTLRIAADTQRTVVHQHEITLFGVFSRDEGQKDVNLLNMGGGLKDYKKQGRRLIIYAVFDKIVEANPLIFPKNIYQCVYDGGNILFCKQQLVDYKLPMESVMESSKFCGSVRDFLGARCEKIKFKITYTGVVPLDTKELNGNSRSLVQFLDIVTSQQICRSEEQLVFKNRRYDSDSVRDVQASMAKIIKAGSEKTISIVGENSSHQEALLLIEPKRSPFFMGGNLKDIFDIVQREMGVGNPRLVSELTKLVKGLGVFTLHAKKLRQFQIKDLTKEPAGRQIITIERSGQATDLTVAQYFQDMYQMAVNPNLPCIACEAIIRGQKQVLLYPSEVLSVMPGQRVQTQKQTPKLVEELIRQAQFVPADLMQEVQKERLLFGLENSKYLAEFGIKLDGKPREAPAKVLPTPAICYGRDTTVQPDQEGRWMIRENQYFKPATQCKWALCVVENAMDSQVATRFKDSLVRAAAGHGLMIGEPSLHRFQKADPEDLTREFAYLKANKVQFVMGIFGGDRNCIERNLLKEMEIRFQLITQTIQSKTAFKGTTNKMVIDNILMKTNLKLGGLNHQVTTSRAYATRFLDAIFPKNRIFIGLDMQSPGSPMLGGINEFTTDPTIVGMCVSVKNAAQMRGHYWCQPATFKFIMGIEKALGSVLKMYQAQRENVNDDDFPTDIVVYRGGVSDGDIPMIVDEEIPQMKAAFANLKIRGRSYCPHLTVLLAQRASERLMPVSSPMDGGGGYNNPKSNGNVAPGTCVSSGIVSPTRSEFILAAHKAIKGTAKPMRYIVLDEYGSQSKRFTIQELENMTNQLCYTHGIVTSPVSRPGPLYGATDLVKRGRADWKAREYRSRNAAPVGPVDDQFLEGYNKQRLAWQLEYDGKFWA</sequence>
<dbReference type="PROSITE" id="PS50822">
    <property type="entry name" value="PIWI"/>
    <property type="match status" value="1"/>
</dbReference>
<dbReference type="AlphaFoldDB" id="A0A4U5P8B2"/>
<dbReference type="STRING" id="34508.A0A4U5P8B2"/>
<dbReference type="SUPFAM" id="SSF53098">
    <property type="entry name" value="Ribonuclease H-like"/>
    <property type="match status" value="1"/>
</dbReference>
<dbReference type="Gene3D" id="2.170.260.10">
    <property type="entry name" value="paz domain"/>
    <property type="match status" value="1"/>
</dbReference>
<dbReference type="SUPFAM" id="SSF101690">
    <property type="entry name" value="PAZ domain"/>
    <property type="match status" value="1"/>
</dbReference>
<evidence type="ECO:0000259" key="1">
    <source>
        <dbReference type="PROSITE" id="PS50822"/>
    </source>
</evidence>
<comment type="caution">
    <text evidence="2">The sequence shown here is derived from an EMBL/GenBank/DDBJ whole genome shotgun (WGS) entry which is preliminary data.</text>
</comment>
<reference evidence="2 3" key="2">
    <citation type="journal article" date="2019" name="G3 (Bethesda)">
        <title>Hybrid Assembly of the Genome of the Entomopathogenic Nematode Steinernema carpocapsae Identifies the X-Chromosome.</title>
        <authorList>
            <person name="Serra L."/>
            <person name="Macchietto M."/>
            <person name="Macias-Munoz A."/>
            <person name="McGill C.J."/>
            <person name="Rodriguez I.M."/>
            <person name="Rodriguez B."/>
            <person name="Murad R."/>
            <person name="Mortazavi A."/>
        </authorList>
    </citation>
    <scope>NUCLEOTIDE SEQUENCE [LARGE SCALE GENOMIC DNA]</scope>
    <source>
        <strain evidence="2 3">ALL</strain>
    </source>
</reference>
<dbReference type="EMBL" id="AZBU02000002">
    <property type="protein sequence ID" value="TKR92456.1"/>
    <property type="molecule type" value="Genomic_DNA"/>
</dbReference>
<gene>
    <name evidence="2" type="ORF">L596_007103</name>
</gene>
<name>A0A4U5P8B2_STECR</name>
<organism evidence="2 3">
    <name type="scientific">Steinernema carpocapsae</name>
    <name type="common">Entomopathogenic nematode</name>
    <dbReference type="NCBI Taxonomy" id="34508"/>
    <lineage>
        <taxon>Eukaryota</taxon>
        <taxon>Metazoa</taxon>
        <taxon>Ecdysozoa</taxon>
        <taxon>Nematoda</taxon>
        <taxon>Chromadorea</taxon>
        <taxon>Rhabditida</taxon>
        <taxon>Tylenchina</taxon>
        <taxon>Panagrolaimomorpha</taxon>
        <taxon>Strongyloidoidea</taxon>
        <taxon>Steinernematidae</taxon>
        <taxon>Steinernema</taxon>
    </lineage>
</organism>
<dbReference type="Proteomes" id="UP000298663">
    <property type="component" value="Unassembled WGS sequence"/>
</dbReference>
<keyword evidence="3" id="KW-1185">Reference proteome</keyword>